<dbReference type="EMBL" id="CP022163">
    <property type="protein sequence ID" value="ATB30839.1"/>
    <property type="molecule type" value="Genomic_DNA"/>
</dbReference>
<feature type="domain" description="HTH cro/C1-type" evidence="2">
    <location>
        <begin position="15"/>
        <end position="69"/>
    </location>
</feature>
<proteinExistence type="predicted"/>
<dbReference type="GO" id="GO:0003700">
    <property type="term" value="F:DNA-binding transcription factor activity"/>
    <property type="evidence" value="ECO:0007669"/>
    <property type="project" value="TreeGrafter"/>
</dbReference>
<evidence type="ECO:0000313" key="4">
    <source>
        <dbReference type="Proteomes" id="UP000217289"/>
    </source>
</evidence>
<dbReference type="InterPro" id="IPR050807">
    <property type="entry name" value="TransReg_Diox_bact_type"/>
</dbReference>
<dbReference type="Gene3D" id="1.10.260.40">
    <property type="entry name" value="lambda repressor-like DNA-binding domains"/>
    <property type="match status" value="1"/>
</dbReference>
<gene>
    <name evidence="3" type="ORF">MEBOL_004301</name>
</gene>
<dbReference type="KEGG" id="mbd:MEBOL_004301"/>
<dbReference type="GO" id="GO:0005829">
    <property type="term" value="C:cytosol"/>
    <property type="evidence" value="ECO:0007669"/>
    <property type="project" value="TreeGrafter"/>
</dbReference>
<protein>
    <submittedName>
        <fullName evidence="3">Transcriptional regulator</fullName>
    </submittedName>
</protein>
<dbReference type="OrthoDB" id="5521251at2"/>
<dbReference type="AlphaFoldDB" id="A0A250IG92"/>
<dbReference type="Pfam" id="PF01381">
    <property type="entry name" value="HTH_3"/>
    <property type="match status" value="1"/>
</dbReference>
<evidence type="ECO:0000256" key="1">
    <source>
        <dbReference type="ARBA" id="ARBA00023125"/>
    </source>
</evidence>
<name>A0A250IG92_9BACT</name>
<evidence type="ECO:0000313" key="3">
    <source>
        <dbReference type="EMBL" id="ATB30839.1"/>
    </source>
</evidence>
<accession>A0A250IG92</accession>
<sequence>MDDIDSLKRSIGAALLMARERAGLTQADVSSMSGLASAMYGRIERGQMLPSVPTLHRLCMALRISASALLGLSSPRDLAAAAPEPPMSPQLARLARLLRMLSPGELRCLGALALDIRRRKNLVPAPSD</sequence>
<dbReference type="PANTHER" id="PTHR46797">
    <property type="entry name" value="HTH-TYPE TRANSCRIPTIONAL REGULATOR"/>
    <property type="match status" value="1"/>
</dbReference>
<dbReference type="RefSeq" id="WP_095979247.1">
    <property type="nucleotide sequence ID" value="NZ_CP022163.1"/>
</dbReference>
<dbReference type="PANTHER" id="PTHR46797:SF1">
    <property type="entry name" value="METHYLPHOSPHONATE SYNTHASE"/>
    <property type="match status" value="1"/>
</dbReference>
<dbReference type="Proteomes" id="UP000217289">
    <property type="component" value="Chromosome"/>
</dbReference>
<dbReference type="SUPFAM" id="SSF47413">
    <property type="entry name" value="lambda repressor-like DNA-binding domains"/>
    <property type="match status" value="1"/>
</dbReference>
<reference evidence="3 4" key="1">
    <citation type="submission" date="2017-06" db="EMBL/GenBank/DDBJ databases">
        <authorList>
            <person name="Kim H.J."/>
            <person name="Triplett B.A."/>
        </authorList>
    </citation>
    <scope>NUCLEOTIDE SEQUENCE [LARGE SCALE GENOMIC DNA]</scope>
    <source>
        <strain evidence="3 4">DSM 14713</strain>
    </source>
</reference>
<dbReference type="PROSITE" id="PS50943">
    <property type="entry name" value="HTH_CROC1"/>
    <property type="match status" value="1"/>
</dbReference>
<dbReference type="InterPro" id="IPR010982">
    <property type="entry name" value="Lambda_DNA-bd_dom_sf"/>
</dbReference>
<keyword evidence="4" id="KW-1185">Reference proteome</keyword>
<keyword evidence="1" id="KW-0238">DNA-binding</keyword>
<dbReference type="InterPro" id="IPR001387">
    <property type="entry name" value="Cro/C1-type_HTH"/>
</dbReference>
<organism evidence="3 4">
    <name type="scientific">Melittangium boletus DSM 14713</name>
    <dbReference type="NCBI Taxonomy" id="1294270"/>
    <lineage>
        <taxon>Bacteria</taxon>
        <taxon>Pseudomonadati</taxon>
        <taxon>Myxococcota</taxon>
        <taxon>Myxococcia</taxon>
        <taxon>Myxococcales</taxon>
        <taxon>Cystobacterineae</taxon>
        <taxon>Archangiaceae</taxon>
        <taxon>Melittangium</taxon>
    </lineage>
</organism>
<evidence type="ECO:0000259" key="2">
    <source>
        <dbReference type="PROSITE" id="PS50943"/>
    </source>
</evidence>
<dbReference type="CDD" id="cd00093">
    <property type="entry name" value="HTH_XRE"/>
    <property type="match status" value="1"/>
</dbReference>
<dbReference type="GO" id="GO:0003677">
    <property type="term" value="F:DNA binding"/>
    <property type="evidence" value="ECO:0007669"/>
    <property type="project" value="UniProtKB-KW"/>
</dbReference>
<dbReference type="SMART" id="SM00530">
    <property type="entry name" value="HTH_XRE"/>
    <property type="match status" value="1"/>
</dbReference>